<sequence length="328" mass="37185">MKDITTMTQVRNGSVSKDTSGVKRGKKATVSFPEMLRLMKTYGSIKCLRNHQKKGDNINAKEDSIRRKFYRWFPDLDERFERDEKGIYHPKAGHEFEIIYRGKLRKMDGEILSMKRTGSRKEHSLNPSNKPSKEKVLKGTSKKALIMARVQQAGIIVDASDGGSSPIPVLSAQSDLEDDEMDAFITRNFPYNPQESAAIISDIEPVDTSFVAAKEIFDDVETIFFSPTIQECPRSQMQARSPTPCNLTQENANLNRLSQILEMSDTYYSIHGRCDWARRSTCESDADTAFFNNSQVKSVEELKEDDILVSEDSESVLDVVSDDNWDLI</sequence>
<comment type="caution">
    <text evidence="2">The sequence shown here is derived from an EMBL/GenBank/DDBJ whole genome shotgun (WGS) entry which is preliminary data.</text>
</comment>
<gene>
    <name evidence="2" type="ORF">ACHAXA_009228</name>
</gene>
<feature type="region of interest" description="Disordered" evidence="1">
    <location>
        <begin position="1"/>
        <end position="22"/>
    </location>
</feature>
<dbReference type="Proteomes" id="UP001530377">
    <property type="component" value="Unassembled WGS sequence"/>
</dbReference>
<evidence type="ECO:0000256" key="1">
    <source>
        <dbReference type="SAM" id="MobiDB-lite"/>
    </source>
</evidence>
<accession>A0ABD3R6P4</accession>
<protein>
    <submittedName>
        <fullName evidence="2">Uncharacterized protein</fullName>
    </submittedName>
</protein>
<evidence type="ECO:0000313" key="3">
    <source>
        <dbReference type="Proteomes" id="UP001530377"/>
    </source>
</evidence>
<dbReference type="EMBL" id="JALLPB020000480">
    <property type="protein sequence ID" value="KAL3808675.1"/>
    <property type="molecule type" value="Genomic_DNA"/>
</dbReference>
<organism evidence="2 3">
    <name type="scientific">Cyclostephanos tholiformis</name>
    <dbReference type="NCBI Taxonomy" id="382380"/>
    <lineage>
        <taxon>Eukaryota</taxon>
        <taxon>Sar</taxon>
        <taxon>Stramenopiles</taxon>
        <taxon>Ochrophyta</taxon>
        <taxon>Bacillariophyta</taxon>
        <taxon>Coscinodiscophyceae</taxon>
        <taxon>Thalassiosirophycidae</taxon>
        <taxon>Stephanodiscales</taxon>
        <taxon>Stephanodiscaceae</taxon>
        <taxon>Cyclostephanos</taxon>
    </lineage>
</organism>
<name>A0ABD3R6P4_9STRA</name>
<evidence type="ECO:0000313" key="2">
    <source>
        <dbReference type="EMBL" id="KAL3808675.1"/>
    </source>
</evidence>
<proteinExistence type="predicted"/>
<feature type="region of interest" description="Disordered" evidence="1">
    <location>
        <begin position="115"/>
        <end position="136"/>
    </location>
</feature>
<dbReference type="AlphaFoldDB" id="A0ABD3R6P4"/>
<feature type="compositionally biased region" description="Polar residues" evidence="1">
    <location>
        <begin position="1"/>
        <end position="19"/>
    </location>
</feature>
<keyword evidence="3" id="KW-1185">Reference proteome</keyword>
<reference evidence="2 3" key="1">
    <citation type="submission" date="2024-10" db="EMBL/GenBank/DDBJ databases">
        <title>Updated reference genomes for cyclostephanoid diatoms.</title>
        <authorList>
            <person name="Roberts W.R."/>
            <person name="Alverson A.J."/>
        </authorList>
    </citation>
    <scope>NUCLEOTIDE SEQUENCE [LARGE SCALE GENOMIC DNA]</scope>
    <source>
        <strain evidence="2 3">AJA228-03</strain>
    </source>
</reference>